<dbReference type="Proteomes" id="UP000297703">
    <property type="component" value="Unassembled WGS sequence"/>
</dbReference>
<organism evidence="1 2">
    <name type="scientific">Platysternon megacephalum</name>
    <name type="common">big-headed turtle</name>
    <dbReference type="NCBI Taxonomy" id="55544"/>
    <lineage>
        <taxon>Eukaryota</taxon>
        <taxon>Metazoa</taxon>
        <taxon>Chordata</taxon>
        <taxon>Craniata</taxon>
        <taxon>Vertebrata</taxon>
        <taxon>Euteleostomi</taxon>
        <taxon>Archelosauria</taxon>
        <taxon>Testudinata</taxon>
        <taxon>Testudines</taxon>
        <taxon>Cryptodira</taxon>
        <taxon>Durocryptodira</taxon>
        <taxon>Testudinoidea</taxon>
        <taxon>Platysternidae</taxon>
        <taxon>Platysternon</taxon>
    </lineage>
</organism>
<comment type="caution">
    <text evidence="1">The sequence shown here is derived from an EMBL/GenBank/DDBJ whole genome shotgun (WGS) entry which is preliminary data.</text>
</comment>
<evidence type="ECO:0000313" key="1">
    <source>
        <dbReference type="EMBL" id="TFJ97556.1"/>
    </source>
</evidence>
<gene>
    <name evidence="1" type="ORF">DR999_PMT20593</name>
</gene>
<sequence length="101" mass="11189">MYTSEWREGRSNSSNIAAESNTDCWSNASSVTPVVLKLTRASLLPTRAPKLCRLPLALTDPAVLLVPSQPTLKHVPLHLGYLYSHTIHTLISSPVPRWLPF</sequence>
<accession>A0A4D9DJQ3</accession>
<dbReference type="EMBL" id="QXTE01000479">
    <property type="protein sequence ID" value="TFJ97556.1"/>
    <property type="molecule type" value="Genomic_DNA"/>
</dbReference>
<reference evidence="1 2" key="2">
    <citation type="submission" date="2019-04" db="EMBL/GenBank/DDBJ databases">
        <title>The genome sequence of big-headed turtle.</title>
        <authorList>
            <person name="Gong S."/>
        </authorList>
    </citation>
    <scope>NUCLEOTIDE SEQUENCE [LARGE SCALE GENOMIC DNA]</scope>
    <source>
        <strain evidence="1">DO16091913</strain>
        <tissue evidence="1">Muscle</tissue>
    </source>
</reference>
<keyword evidence="2" id="KW-1185">Reference proteome</keyword>
<reference evidence="1 2" key="1">
    <citation type="submission" date="2019-04" db="EMBL/GenBank/DDBJ databases">
        <title>Draft genome of the big-headed turtle Platysternon megacephalum.</title>
        <authorList>
            <person name="Gong S."/>
        </authorList>
    </citation>
    <scope>NUCLEOTIDE SEQUENCE [LARGE SCALE GENOMIC DNA]</scope>
    <source>
        <strain evidence="1">DO16091913</strain>
        <tissue evidence="1">Muscle</tissue>
    </source>
</reference>
<proteinExistence type="predicted"/>
<protein>
    <submittedName>
        <fullName evidence="1">Uncharacterized protein</fullName>
    </submittedName>
</protein>
<dbReference type="AlphaFoldDB" id="A0A4D9DJQ3"/>
<evidence type="ECO:0000313" key="2">
    <source>
        <dbReference type="Proteomes" id="UP000297703"/>
    </source>
</evidence>
<name>A0A4D9DJQ3_9SAUR</name>